<keyword evidence="3" id="KW-0813">Transport</keyword>
<evidence type="ECO:0000259" key="7">
    <source>
        <dbReference type="Pfam" id="PF00496"/>
    </source>
</evidence>
<evidence type="ECO:0000256" key="2">
    <source>
        <dbReference type="ARBA" id="ARBA00005695"/>
    </source>
</evidence>
<gene>
    <name evidence="8" type="ORF">WMO25_10480</name>
</gene>
<dbReference type="Gene3D" id="3.10.105.10">
    <property type="entry name" value="Dipeptide-binding Protein, Domain 3"/>
    <property type="match status" value="1"/>
</dbReference>
<dbReference type="PANTHER" id="PTHR30290">
    <property type="entry name" value="PERIPLASMIC BINDING COMPONENT OF ABC TRANSPORTER"/>
    <property type="match status" value="1"/>
</dbReference>
<feature type="region of interest" description="Disordered" evidence="5">
    <location>
        <begin position="30"/>
        <end position="51"/>
    </location>
</feature>
<keyword evidence="9" id="KW-1185">Reference proteome</keyword>
<name>A0ABV1B703_9FIRM</name>
<proteinExistence type="inferred from homology"/>
<dbReference type="Gene3D" id="3.90.76.10">
    <property type="entry name" value="Dipeptide-binding Protein, Domain 1"/>
    <property type="match status" value="1"/>
</dbReference>
<organism evidence="8 9">
    <name type="scientific">Coprococcus intestinihominis</name>
    <dbReference type="NCBI Taxonomy" id="3133154"/>
    <lineage>
        <taxon>Bacteria</taxon>
        <taxon>Bacillati</taxon>
        <taxon>Bacillota</taxon>
        <taxon>Clostridia</taxon>
        <taxon>Lachnospirales</taxon>
        <taxon>Lachnospiraceae</taxon>
        <taxon>Coprococcus</taxon>
    </lineage>
</organism>
<dbReference type="Proteomes" id="UP001469749">
    <property type="component" value="Unassembled WGS sequence"/>
</dbReference>
<dbReference type="InterPro" id="IPR030678">
    <property type="entry name" value="Peptide/Ni-bd"/>
</dbReference>
<evidence type="ECO:0000256" key="5">
    <source>
        <dbReference type="SAM" id="MobiDB-lite"/>
    </source>
</evidence>
<evidence type="ECO:0000256" key="1">
    <source>
        <dbReference type="ARBA" id="ARBA00004196"/>
    </source>
</evidence>
<dbReference type="PIRSF" id="PIRSF002741">
    <property type="entry name" value="MppA"/>
    <property type="match status" value="1"/>
</dbReference>
<feature type="domain" description="Solute-binding protein family 5" evidence="7">
    <location>
        <begin position="98"/>
        <end position="486"/>
    </location>
</feature>
<reference evidence="8 9" key="1">
    <citation type="submission" date="2024-03" db="EMBL/GenBank/DDBJ databases">
        <title>Human intestinal bacterial collection.</title>
        <authorList>
            <person name="Pauvert C."/>
            <person name="Hitch T.C.A."/>
            <person name="Clavel T."/>
        </authorList>
    </citation>
    <scope>NUCLEOTIDE SEQUENCE [LARGE SCALE GENOMIC DNA]</scope>
    <source>
        <strain evidence="8 9">CLA-AA-H190</strain>
    </source>
</reference>
<feature type="signal peptide" evidence="6">
    <location>
        <begin position="1"/>
        <end position="21"/>
    </location>
</feature>
<keyword evidence="4 6" id="KW-0732">Signal</keyword>
<comment type="subcellular location">
    <subcellularLocation>
        <location evidence="1">Cell envelope</location>
    </subcellularLocation>
</comment>
<evidence type="ECO:0000256" key="6">
    <source>
        <dbReference type="SAM" id="SignalP"/>
    </source>
</evidence>
<dbReference type="SUPFAM" id="SSF53850">
    <property type="entry name" value="Periplasmic binding protein-like II"/>
    <property type="match status" value="1"/>
</dbReference>
<dbReference type="Gene3D" id="3.40.190.10">
    <property type="entry name" value="Periplasmic binding protein-like II"/>
    <property type="match status" value="1"/>
</dbReference>
<feature type="chain" id="PRO_5045374576" evidence="6">
    <location>
        <begin position="22"/>
        <end position="569"/>
    </location>
</feature>
<evidence type="ECO:0000256" key="4">
    <source>
        <dbReference type="ARBA" id="ARBA00022729"/>
    </source>
</evidence>
<dbReference type="InterPro" id="IPR039424">
    <property type="entry name" value="SBP_5"/>
</dbReference>
<dbReference type="Pfam" id="PF00496">
    <property type="entry name" value="SBP_bac_5"/>
    <property type="match status" value="1"/>
</dbReference>
<evidence type="ECO:0000313" key="8">
    <source>
        <dbReference type="EMBL" id="MEQ2365523.1"/>
    </source>
</evidence>
<protein>
    <submittedName>
        <fullName evidence="8">Peptide ABC transporter substrate-binding protein</fullName>
    </submittedName>
</protein>
<comment type="caution">
    <text evidence="8">The sequence shown here is derived from an EMBL/GenBank/DDBJ whole genome shotgun (WGS) entry which is preliminary data.</text>
</comment>
<dbReference type="CDD" id="cd08504">
    <property type="entry name" value="PBP2_OppA"/>
    <property type="match status" value="1"/>
</dbReference>
<comment type="similarity">
    <text evidence="2">Belongs to the bacterial solute-binding protein 5 family.</text>
</comment>
<evidence type="ECO:0000256" key="3">
    <source>
        <dbReference type="ARBA" id="ARBA00022448"/>
    </source>
</evidence>
<dbReference type="PROSITE" id="PS51257">
    <property type="entry name" value="PROKAR_LIPOPROTEIN"/>
    <property type="match status" value="1"/>
</dbReference>
<dbReference type="PANTHER" id="PTHR30290:SF10">
    <property type="entry name" value="PERIPLASMIC OLIGOPEPTIDE-BINDING PROTEIN-RELATED"/>
    <property type="match status" value="1"/>
</dbReference>
<dbReference type="EMBL" id="JBBMEK010000127">
    <property type="protein sequence ID" value="MEQ2365523.1"/>
    <property type="molecule type" value="Genomic_DNA"/>
</dbReference>
<dbReference type="RefSeq" id="WP_349085280.1">
    <property type="nucleotide sequence ID" value="NZ_JBBMEK010000127.1"/>
</dbReference>
<accession>A0ABV1B703</accession>
<sequence>MKKAKKAVAFALAAAMVVGLVGCGGSGSTSTTAAAGESSAESTAAESGSAAASGDDLNVMLETPVQSLDPQQATDGTSFEVIADYTDGLMQMDSDGQAVPAIAESYELSDDGLTYTFHLRTDAKWSNGTPVTAADFVFAWQRAVDPAVASEYAYMLSDIGQVKNAAEIIAGEKDKSELGVTAVDDNTLKVELNVPVSYFLSLMYFPTFYPVNEEFFNSCGDTFGTSPETVLSNGAYVLDDYQPAATAFHLTKNADYYDADRVKLAGLNYQVIQDSQQALMSYQNGDLDITLVNGEQVDQVKDDPEFKTIGAGYLWYVSPNMSAVPELNNQNIRMALTMAIDREAITNDVLKDGSLPTYTAVPMQFAAGPDGSDFSEDQTKFSDVCAFDAEKAADYWKKGLEELGETEMTLEMIVDADDAPQKVAQVLQEQWQQTLPGLTVSIKVEPKKQRVQDMQDGNFQIALTRWGPDYADPMTYLGMWITGNSNNYGLWSDADYDAIIAECTTGDLCTDAEGRWAKMYDAEKIVMDQAVIFPLYTQSNAQMQSSKVTGIDFHPVALNRVYKDTVKSE</sequence>
<evidence type="ECO:0000313" key="9">
    <source>
        <dbReference type="Proteomes" id="UP001469749"/>
    </source>
</evidence>
<dbReference type="InterPro" id="IPR000914">
    <property type="entry name" value="SBP_5_dom"/>
</dbReference>